<dbReference type="PANTHER" id="PTHR33710:SF62">
    <property type="entry name" value="DUF4283 DOMAIN PROTEIN"/>
    <property type="match status" value="1"/>
</dbReference>
<name>A0ABM0Y896_CAMSA</name>
<dbReference type="Pfam" id="PF03372">
    <property type="entry name" value="Exo_endo_phos"/>
    <property type="match status" value="1"/>
</dbReference>
<organism evidence="2 3">
    <name type="scientific">Camelina sativa</name>
    <name type="common">False flax</name>
    <name type="synonym">Myagrum sativum</name>
    <dbReference type="NCBI Taxonomy" id="90675"/>
    <lineage>
        <taxon>Eukaryota</taxon>
        <taxon>Viridiplantae</taxon>
        <taxon>Streptophyta</taxon>
        <taxon>Embryophyta</taxon>
        <taxon>Tracheophyta</taxon>
        <taxon>Spermatophyta</taxon>
        <taxon>Magnoliopsida</taxon>
        <taxon>eudicotyledons</taxon>
        <taxon>Gunneridae</taxon>
        <taxon>Pentapetalae</taxon>
        <taxon>rosids</taxon>
        <taxon>malvids</taxon>
        <taxon>Brassicales</taxon>
        <taxon>Brassicaceae</taxon>
        <taxon>Camelineae</taxon>
        <taxon>Camelina</taxon>
    </lineage>
</organism>
<evidence type="ECO:0000313" key="2">
    <source>
        <dbReference type="Proteomes" id="UP000694864"/>
    </source>
</evidence>
<reference evidence="2" key="1">
    <citation type="journal article" date="2014" name="Nat. Commun.">
        <title>The emerging biofuel crop Camelina sativa retains a highly undifferentiated hexaploid genome structure.</title>
        <authorList>
            <person name="Kagale S."/>
            <person name="Koh C."/>
            <person name="Nixon J."/>
            <person name="Bollina V."/>
            <person name="Clarke W.E."/>
            <person name="Tuteja R."/>
            <person name="Spillane C."/>
            <person name="Robinson S.J."/>
            <person name="Links M.G."/>
            <person name="Clarke C."/>
            <person name="Higgins E.E."/>
            <person name="Huebert T."/>
            <person name="Sharpe A.G."/>
            <person name="Parkin I.A."/>
        </authorList>
    </citation>
    <scope>NUCLEOTIDE SEQUENCE [LARGE SCALE GENOMIC DNA]</scope>
    <source>
        <strain evidence="2">cv. DH55</strain>
    </source>
</reference>
<dbReference type="RefSeq" id="XP_010497088.1">
    <property type="nucleotide sequence ID" value="XM_010498786.1"/>
</dbReference>
<dbReference type="InterPro" id="IPR005135">
    <property type="entry name" value="Endo/exonuclease/phosphatase"/>
</dbReference>
<evidence type="ECO:0000259" key="1">
    <source>
        <dbReference type="Pfam" id="PF03372"/>
    </source>
</evidence>
<dbReference type="SUPFAM" id="SSF56219">
    <property type="entry name" value="DNase I-like"/>
    <property type="match status" value="1"/>
</dbReference>
<accession>A0ABM0Y896</accession>
<sequence length="307" mass="36102">MGSTSAVRRLKKMRREHYPDFLFLLETKNSSDHVMGVKDWMGYDKVHIVDPVGLSGGLALFWKDLYRVEILQSDARLIDTRISQGTRVFYITFVYGDPVRHLREEVWERLTRIGLQRDDPWMLTGDFNEIMDNSEKLGGPRRPESSFYPFRTMARNSRVKEIPSCGNKLSWGGRRDSVWVQCRLDRSFGNSGWFNLFPRVITEYLDLLGSDHRPIITRLVGANNTYRGRFIFDKRWIDKPETMKIIREQWSREGDSQGKSVLNGLTRCRKALSRWKRTHVTNSETQIQLLRRDLEEEATKVHPNFQK</sequence>
<dbReference type="Proteomes" id="UP000694864">
    <property type="component" value="Unplaced"/>
</dbReference>
<reference evidence="3" key="2">
    <citation type="submission" date="2025-08" db="UniProtKB">
        <authorList>
            <consortium name="RefSeq"/>
        </authorList>
    </citation>
    <scope>IDENTIFICATION</scope>
    <source>
        <tissue evidence="3">Leaf</tissue>
    </source>
</reference>
<evidence type="ECO:0000313" key="3">
    <source>
        <dbReference type="RefSeq" id="XP_010497088.1"/>
    </source>
</evidence>
<feature type="domain" description="Endonuclease/exonuclease/phosphatase" evidence="1">
    <location>
        <begin position="8"/>
        <end position="212"/>
    </location>
</feature>
<proteinExistence type="predicted"/>
<dbReference type="Gene3D" id="3.60.10.10">
    <property type="entry name" value="Endonuclease/exonuclease/phosphatase"/>
    <property type="match status" value="1"/>
</dbReference>
<dbReference type="GeneID" id="104774119"/>
<dbReference type="PANTHER" id="PTHR33710">
    <property type="entry name" value="BNAC02G09200D PROTEIN"/>
    <property type="match status" value="1"/>
</dbReference>
<dbReference type="InterPro" id="IPR036691">
    <property type="entry name" value="Endo/exonu/phosph_ase_sf"/>
</dbReference>
<keyword evidence="2" id="KW-1185">Reference proteome</keyword>
<protein>
    <submittedName>
        <fullName evidence="3">Uncharacterized protein LOC104774119</fullName>
    </submittedName>
</protein>
<gene>
    <name evidence="3" type="primary">LOC104774119</name>
</gene>